<evidence type="ECO:0000313" key="5">
    <source>
        <dbReference type="Proteomes" id="UP000652761"/>
    </source>
</evidence>
<evidence type="ECO:0000256" key="3">
    <source>
        <dbReference type="SAM" id="Phobius"/>
    </source>
</evidence>
<gene>
    <name evidence="4" type="ORF">Taro_013872</name>
</gene>
<dbReference type="Gene3D" id="3.60.20.10">
    <property type="entry name" value="Glutamine Phosphoribosylpyrophosphate, subunit 1, domain 1"/>
    <property type="match status" value="1"/>
</dbReference>
<name>A0A843UCV7_COLES</name>
<dbReference type="GO" id="GO:0005839">
    <property type="term" value="C:proteasome core complex"/>
    <property type="evidence" value="ECO:0007669"/>
    <property type="project" value="InterPro"/>
</dbReference>
<keyword evidence="3" id="KW-0472">Membrane</keyword>
<sequence length="176" mass="20172">MGDSQYSFSLTTFSPSEKLVQIEYALMVVGSGQTSLGIKVSSSIQASTMVLPHFEHLECREVANMQFPCSCSLYRGNESQIRWNKTRVQKIQLLTTTIEVVYSGMGSDFRVLVRKSRKQAQQYYRLYKVCFLLSCTALLCLFLYHKKEAHKLGVRLSAHLHKGELQNKKRQKSKTH</sequence>
<organism evidence="4 5">
    <name type="scientific">Colocasia esculenta</name>
    <name type="common">Wild taro</name>
    <name type="synonym">Arum esculentum</name>
    <dbReference type="NCBI Taxonomy" id="4460"/>
    <lineage>
        <taxon>Eukaryota</taxon>
        <taxon>Viridiplantae</taxon>
        <taxon>Streptophyta</taxon>
        <taxon>Embryophyta</taxon>
        <taxon>Tracheophyta</taxon>
        <taxon>Spermatophyta</taxon>
        <taxon>Magnoliopsida</taxon>
        <taxon>Liliopsida</taxon>
        <taxon>Araceae</taxon>
        <taxon>Aroideae</taxon>
        <taxon>Colocasieae</taxon>
        <taxon>Colocasia</taxon>
    </lineage>
</organism>
<proteinExistence type="predicted"/>
<reference evidence="4" key="1">
    <citation type="submission" date="2017-07" db="EMBL/GenBank/DDBJ databases">
        <title>Taro Niue Genome Assembly and Annotation.</title>
        <authorList>
            <person name="Atibalentja N."/>
            <person name="Keating K."/>
            <person name="Fields C.J."/>
        </authorList>
    </citation>
    <scope>NUCLEOTIDE SEQUENCE</scope>
    <source>
        <strain evidence="4">Niue_2</strain>
        <tissue evidence="4">Leaf</tissue>
    </source>
</reference>
<dbReference type="AlphaFoldDB" id="A0A843UCV7"/>
<dbReference type="SUPFAM" id="SSF56235">
    <property type="entry name" value="N-terminal nucleophile aminohydrolases (Ntn hydrolases)"/>
    <property type="match status" value="1"/>
</dbReference>
<dbReference type="InterPro" id="IPR050115">
    <property type="entry name" value="Proteasome_alpha"/>
</dbReference>
<dbReference type="Proteomes" id="UP000652761">
    <property type="component" value="Unassembled WGS sequence"/>
</dbReference>
<evidence type="ECO:0000256" key="1">
    <source>
        <dbReference type="ARBA" id="ARBA00022942"/>
    </source>
</evidence>
<evidence type="ECO:0008006" key="6">
    <source>
        <dbReference type="Google" id="ProtNLM"/>
    </source>
</evidence>
<comment type="caution">
    <text evidence="4">The sequence shown here is derived from an EMBL/GenBank/DDBJ whole genome shotgun (WGS) entry which is preliminary data.</text>
</comment>
<accession>A0A843UCV7</accession>
<dbReference type="OrthoDB" id="431557at2759"/>
<dbReference type="PANTHER" id="PTHR11599">
    <property type="entry name" value="PROTEASOME SUBUNIT ALPHA/BETA"/>
    <property type="match status" value="1"/>
</dbReference>
<dbReference type="InterPro" id="IPR001353">
    <property type="entry name" value="Proteasome_sua/b"/>
</dbReference>
<comment type="subunit">
    <text evidence="2">The 26S proteasome consists of a 20S proteasome core and two 19S regulatory subunits. The 20S proteasome core is composed of 28 subunits that are arranged in four stacked rings, resulting in a barrel-shaped structure. The two end rings are each formed by seven alpha subunits, and the two central rings are each formed by seven beta subunits. The catalytic chamber with the active sites is on the inside of the barrel.</text>
</comment>
<evidence type="ECO:0000313" key="4">
    <source>
        <dbReference type="EMBL" id="MQL81398.1"/>
    </source>
</evidence>
<keyword evidence="3" id="KW-0812">Transmembrane</keyword>
<evidence type="ECO:0000256" key="2">
    <source>
        <dbReference type="ARBA" id="ARBA00026071"/>
    </source>
</evidence>
<keyword evidence="5" id="KW-1185">Reference proteome</keyword>
<keyword evidence="1" id="KW-0647">Proteasome</keyword>
<dbReference type="InterPro" id="IPR029055">
    <property type="entry name" value="Ntn_hydrolases_N"/>
</dbReference>
<dbReference type="Pfam" id="PF00227">
    <property type="entry name" value="Proteasome"/>
    <property type="match status" value="1"/>
</dbReference>
<dbReference type="GO" id="GO:0051603">
    <property type="term" value="P:proteolysis involved in protein catabolic process"/>
    <property type="evidence" value="ECO:0007669"/>
    <property type="project" value="InterPro"/>
</dbReference>
<keyword evidence="3" id="KW-1133">Transmembrane helix</keyword>
<protein>
    <recommendedName>
        <fullName evidence="6">Proteasome alpha-type subunits domain-containing protein</fullName>
    </recommendedName>
</protein>
<dbReference type="EMBL" id="NMUH01000565">
    <property type="protein sequence ID" value="MQL81398.1"/>
    <property type="molecule type" value="Genomic_DNA"/>
</dbReference>
<feature type="transmembrane region" description="Helical" evidence="3">
    <location>
        <begin position="124"/>
        <end position="144"/>
    </location>
</feature>